<organism evidence="1 2">
    <name type="scientific">Bacillus phage AP50</name>
    <dbReference type="NCBI Taxonomy" id="2880538"/>
    <lineage>
        <taxon>Viruses</taxon>
        <taxon>Varidnaviria</taxon>
        <taxon>Bamfordvirae</taxon>
        <taxon>Preplasmiviricota</taxon>
        <taxon>Prepoliviricotina</taxon>
        <taxon>Tectiliviricetes</taxon>
        <taxon>Kalamavirales</taxon>
        <taxon>Tectiviridae</taxon>
        <taxon>Betatectivirus</taxon>
        <taxon>Betatectivirus AP50</taxon>
    </lineage>
</organism>
<evidence type="ECO:0000313" key="2">
    <source>
        <dbReference type="Proteomes" id="UP000002379"/>
    </source>
</evidence>
<accession>B6RT49</accession>
<name>B6RT49_9VIRU</name>
<protein>
    <submittedName>
        <fullName evidence="1">Major capsid protein</fullName>
    </submittedName>
</protein>
<proteinExistence type="predicted"/>
<dbReference type="OrthoDB" id="7393at10239"/>
<dbReference type="Proteomes" id="UP000002379">
    <property type="component" value="Segment"/>
</dbReference>
<reference evidence="1 2" key="1">
    <citation type="journal article" date="2008" name="Appl. Environ. Microbiol.">
        <title>Molecular characterization of a variant of Bacillus anthracis-specific phage AP50 with improved bacteriolytic activity.</title>
        <authorList>
            <person name="Sozhamannan S."/>
            <person name="McKinstry M."/>
            <person name="Lentz S.M."/>
            <person name="Jalasvuori M."/>
            <person name="McAfee F."/>
            <person name="Smith A."/>
            <person name="Dabbs J."/>
            <person name="Ackermann H.W."/>
            <person name="Bamford J.K."/>
            <person name="Mateczun A."/>
            <person name="Read T.D."/>
        </authorList>
    </citation>
    <scope>NUCLEOTIDE SEQUENCE</scope>
</reference>
<dbReference type="GeneID" id="7018696"/>
<sequence>MGQQQQLSAQQRAAYFGTATRQNYQMLPAQQVTQENSTVEFTLPKARLLSKIYLNVEAVATLKSKGTAIQTHDFSPYTILRRVSLDLNNGFSPFIVSGRDLMQYNLLRLNPNVLFPASTPRGMNYIESGASVEGKDAKIKFTVELPVTLNQRDPVGLVLLQNAETSVTLTVDVAQLANAYTLNASNTDQVLFKSMKVVPMVETFSIPPIPEAFPDISTLKLVSSKSDTFAGNGQNIVKLNTGTIYRKMLLYFEDKDGKPLEDTDFQGNIELVFNQADIPYSIKPEILSHINHSQLGYPLPKGLYALDFTNQGIPNLGGSRDFIDSERLTELWVRFSTLKEGKVTVVSENLSRLR</sequence>
<dbReference type="RefSeq" id="YP_002302529.1">
    <property type="nucleotide sequence ID" value="NC_011523.1"/>
</dbReference>
<dbReference type="EMBL" id="EU408779">
    <property type="protein sequence ID" value="ACB54916.1"/>
    <property type="molecule type" value="Genomic_DNA"/>
</dbReference>
<dbReference type="InterPro" id="IPR016115">
    <property type="entry name" value="Phage_PRD1_P3_N"/>
</dbReference>
<evidence type="ECO:0000313" key="1">
    <source>
        <dbReference type="EMBL" id="ACB54916.1"/>
    </source>
</evidence>
<dbReference type="Gene3D" id="2.70.9.30">
    <property type="entry name" value="Viral coat protein p3"/>
    <property type="match status" value="1"/>
</dbReference>
<keyword evidence="2" id="KW-1185">Reference proteome</keyword>
<dbReference type="KEGG" id="vg:7018696"/>